<proteinExistence type="predicted"/>
<dbReference type="Gene3D" id="1.20.1280.50">
    <property type="match status" value="1"/>
</dbReference>
<dbReference type="PROSITE" id="PS50181">
    <property type="entry name" value="FBOX"/>
    <property type="match status" value="1"/>
</dbReference>
<dbReference type="InterPro" id="IPR036047">
    <property type="entry name" value="F-box-like_dom_sf"/>
</dbReference>
<name>A0A4S4EI45_CAMSN</name>
<dbReference type="InterPro" id="IPR017451">
    <property type="entry name" value="F-box-assoc_interact_dom"/>
</dbReference>
<evidence type="ECO:0000259" key="1">
    <source>
        <dbReference type="PROSITE" id="PS50181"/>
    </source>
</evidence>
<dbReference type="NCBIfam" id="TIGR01640">
    <property type="entry name" value="F_box_assoc_1"/>
    <property type="match status" value="1"/>
</dbReference>
<dbReference type="InterPro" id="IPR050796">
    <property type="entry name" value="SCF_F-box_component"/>
</dbReference>
<accession>A0A4S4EI45</accession>
<sequence>MKHKMEKNSAEKEETIEMYDHGDDQQQQQQMGNFLLLNKKHKMDMNLIQFSSSKSISDLPYQLLNEILSRLPSKTVLSCKSVCKPWLFFLSSPDFLKTHFEKSSICALILSYGNRGSSIPKTLHLIEAQTVSDITDDGEFIFNGDVKVNLVSKFDHPMKDPEIKLIPNYTLPCSWLTVVNSCRGLVCMVTSDCPTLLVVCNPIDGDYITVSTTHLTYAFLIGLGFGPSTNQYKLLRMAQRQVIEPVHEECWFSWGTELYTIGSGRTWRRVENVPDLQVFCHVRPSFITSVNGFLFWLYDDYEFIDSFDFDNEKFRRVLPPHGFHGVRGFVSLGVLGGSLCLSNASSLKKCEIWILKNNGTIQECWIRAYVVKISTEDNGWGGFYKPIRYLNNGKVLMFYSRNALVVYDPVKQTARYLKIPGVQRKCEAIPHIPCLVSLKDVMGDNAKLLNIKSRLWLAIGKSPIVELFLEKAFSCFARPVISWR</sequence>
<dbReference type="AlphaFoldDB" id="A0A4S4EI45"/>
<gene>
    <name evidence="2" type="ORF">TEA_020617</name>
</gene>
<dbReference type="EMBL" id="SDRB02004230">
    <property type="protein sequence ID" value="THG16180.1"/>
    <property type="molecule type" value="Genomic_DNA"/>
</dbReference>
<dbReference type="Pfam" id="PF07734">
    <property type="entry name" value="FBA_1"/>
    <property type="match status" value="1"/>
</dbReference>
<dbReference type="Pfam" id="PF00646">
    <property type="entry name" value="F-box"/>
    <property type="match status" value="1"/>
</dbReference>
<dbReference type="PANTHER" id="PTHR31672">
    <property type="entry name" value="BNACNNG10540D PROTEIN"/>
    <property type="match status" value="1"/>
</dbReference>
<dbReference type="SUPFAM" id="SSF81383">
    <property type="entry name" value="F-box domain"/>
    <property type="match status" value="1"/>
</dbReference>
<evidence type="ECO:0000313" key="3">
    <source>
        <dbReference type="Proteomes" id="UP000306102"/>
    </source>
</evidence>
<dbReference type="SMART" id="SM00256">
    <property type="entry name" value="FBOX"/>
    <property type="match status" value="1"/>
</dbReference>
<dbReference type="PANTHER" id="PTHR31672:SF10">
    <property type="entry name" value="F-BOX DOMAIN-CONTAINING PROTEIN"/>
    <property type="match status" value="1"/>
</dbReference>
<comment type="caution">
    <text evidence="2">The sequence shown here is derived from an EMBL/GenBank/DDBJ whole genome shotgun (WGS) entry which is preliminary data.</text>
</comment>
<dbReference type="InterPro" id="IPR001810">
    <property type="entry name" value="F-box_dom"/>
</dbReference>
<protein>
    <recommendedName>
        <fullName evidence="1">F-box domain-containing protein</fullName>
    </recommendedName>
</protein>
<dbReference type="InterPro" id="IPR006527">
    <property type="entry name" value="F-box-assoc_dom_typ1"/>
</dbReference>
<organism evidence="2 3">
    <name type="scientific">Camellia sinensis var. sinensis</name>
    <name type="common">China tea</name>
    <dbReference type="NCBI Taxonomy" id="542762"/>
    <lineage>
        <taxon>Eukaryota</taxon>
        <taxon>Viridiplantae</taxon>
        <taxon>Streptophyta</taxon>
        <taxon>Embryophyta</taxon>
        <taxon>Tracheophyta</taxon>
        <taxon>Spermatophyta</taxon>
        <taxon>Magnoliopsida</taxon>
        <taxon>eudicotyledons</taxon>
        <taxon>Gunneridae</taxon>
        <taxon>Pentapetalae</taxon>
        <taxon>asterids</taxon>
        <taxon>Ericales</taxon>
        <taxon>Theaceae</taxon>
        <taxon>Camellia</taxon>
    </lineage>
</organism>
<feature type="domain" description="F-box" evidence="1">
    <location>
        <begin position="53"/>
        <end position="103"/>
    </location>
</feature>
<dbReference type="Proteomes" id="UP000306102">
    <property type="component" value="Unassembled WGS sequence"/>
</dbReference>
<keyword evidence="3" id="KW-1185">Reference proteome</keyword>
<evidence type="ECO:0000313" key="2">
    <source>
        <dbReference type="EMBL" id="THG16180.1"/>
    </source>
</evidence>
<reference evidence="2 3" key="1">
    <citation type="journal article" date="2018" name="Proc. Natl. Acad. Sci. U.S.A.">
        <title>Draft genome sequence of Camellia sinensis var. sinensis provides insights into the evolution of the tea genome and tea quality.</title>
        <authorList>
            <person name="Wei C."/>
            <person name="Yang H."/>
            <person name="Wang S."/>
            <person name="Zhao J."/>
            <person name="Liu C."/>
            <person name="Gao L."/>
            <person name="Xia E."/>
            <person name="Lu Y."/>
            <person name="Tai Y."/>
            <person name="She G."/>
            <person name="Sun J."/>
            <person name="Cao H."/>
            <person name="Tong W."/>
            <person name="Gao Q."/>
            <person name="Li Y."/>
            <person name="Deng W."/>
            <person name="Jiang X."/>
            <person name="Wang W."/>
            <person name="Chen Q."/>
            <person name="Zhang S."/>
            <person name="Li H."/>
            <person name="Wu J."/>
            <person name="Wang P."/>
            <person name="Li P."/>
            <person name="Shi C."/>
            <person name="Zheng F."/>
            <person name="Jian J."/>
            <person name="Huang B."/>
            <person name="Shan D."/>
            <person name="Shi M."/>
            <person name="Fang C."/>
            <person name="Yue Y."/>
            <person name="Li F."/>
            <person name="Li D."/>
            <person name="Wei S."/>
            <person name="Han B."/>
            <person name="Jiang C."/>
            <person name="Yin Y."/>
            <person name="Xia T."/>
            <person name="Zhang Z."/>
            <person name="Bennetzen J.L."/>
            <person name="Zhao S."/>
            <person name="Wan X."/>
        </authorList>
    </citation>
    <scope>NUCLEOTIDE SEQUENCE [LARGE SCALE GENOMIC DNA]</scope>
    <source>
        <strain evidence="3">cv. Shuchazao</strain>
        <tissue evidence="2">Leaf</tissue>
    </source>
</reference>